<dbReference type="PANTHER" id="PTHR30404:SF0">
    <property type="entry name" value="N-ACETYLMURAMOYL-L-ALANINE AMIDASE AMIC"/>
    <property type="match status" value="1"/>
</dbReference>
<dbReference type="PANTHER" id="PTHR30404">
    <property type="entry name" value="N-ACETYLMURAMOYL-L-ALANINE AMIDASE"/>
    <property type="match status" value="1"/>
</dbReference>
<dbReference type="InterPro" id="IPR050695">
    <property type="entry name" value="N-acetylmuramoyl_amidase_3"/>
</dbReference>
<reference evidence="4" key="1">
    <citation type="submission" date="2018-06" db="EMBL/GenBank/DDBJ databases">
        <title>Paenibacillus xerothermodurans sp. nov. an extremely dry heat resistant spore forming bacterium isolated from the soil of Cape Canaveral, Florida.</title>
        <authorList>
            <person name="Seuylemezian A."/>
            <person name="Kaur N."/>
            <person name="Patil P."/>
            <person name="Patil P."/>
            <person name="Mayilraj S."/>
            <person name="Vaishampayan P."/>
        </authorList>
    </citation>
    <scope>NUCLEOTIDE SEQUENCE [LARGE SCALE GENOMIC DNA]</scope>
    <source>
        <strain evidence="4">ATCC 27380</strain>
    </source>
</reference>
<dbReference type="Proteomes" id="UP000214746">
    <property type="component" value="Unassembled WGS sequence"/>
</dbReference>
<dbReference type="CDD" id="cd02696">
    <property type="entry name" value="MurNAc-LAA"/>
    <property type="match status" value="1"/>
</dbReference>
<organism evidence="4 5">
    <name type="scientific">Paenibacillus xerothermodurans</name>
    <dbReference type="NCBI Taxonomy" id="1977292"/>
    <lineage>
        <taxon>Bacteria</taxon>
        <taxon>Bacillati</taxon>
        <taxon>Bacillota</taxon>
        <taxon>Bacilli</taxon>
        <taxon>Bacillales</taxon>
        <taxon>Paenibacillaceae</taxon>
        <taxon>Paenibacillus</taxon>
    </lineage>
</organism>
<name>A0A2W1NYN5_PAEXE</name>
<sequence>MRLLGGSTLSVNTYLRRCNMRRVLIVYSVIVLSVIFPLTTAVTNYSERAVSGGTAAVRSPFFSNVDVLIDVGHGGVDCGTRYGELYEKDINLKMSKLTYTLMREKGLRVLCNRINDYALSGENSWLRSHSRHRKDLAQRSHLANDLGPKAVISIHVNWAKHSRARGPIILHQKNQQSRRLAECLQASLNKLYGTSNKAKLGKSYHMLRHVRPPSVIIEMGFITNPADREQMTQPEKQRELAEAIVAGVQAYLGQA</sequence>
<keyword evidence="1" id="KW-0378">Hydrolase</keyword>
<evidence type="ECO:0000256" key="2">
    <source>
        <dbReference type="SAM" id="Phobius"/>
    </source>
</evidence>
<keyword evidence="5" id="KW-1185">Reference proteome</keyword>
<evidence type="ECO:0000313" key="5">
    <source>
        <dbReference type="Proteomes" id="UP000214746"/>
    </source>
</evidence>
<dbReference type="InterPro" id="IPR002508">
    <property type="entry name" value="MurNAc-LAA_cat"/>
</dbReference>
<dbReference type="SUPFAM" id="SSF53187">
    <property type="entry name" value="Zn-dependent exopeptidases"/>
    <property type="match status" value="1"/>
</dbReference>
<evidence type="ECO:0000256" key="1">
    <source>
        <dbReference type="ARBA" id="ARBA00022801"/>
    </source>
</evidence>
<protein>
    <submittedName>
        <fullName evidence="4">N-acetylmuramoyl-L-alanine amidase</fullName>
    </submittedName>
</protein>
<dbReference type="SMART" id="SM00646">
    <property type="entry name" value="Ami_3"/>
    <property type="match status" value="1"/>
</dbReference>
<dbReference type="GO" id="GO:0008745">
    <property type="term" value="F:N-acetylmuramoyl-L-alanine amidase activity"/>
    <property type="evidence" value="ECO:0007669"/>
    <property type="project" value="InterPro"/>
</dbReference>
<gene>
    <name evidence="4" type="ORF">CBW46_015705</name>
</gene>
<keyword evidence="2" id="KW-1133">Transmembrane helix</keyword>
<feature type="transmembrane region" description="Helical" evidence="2">
    <location>
        <begin position="24"/>
        <end position="42"/>
    </location>
</feature>
<keyword evidence="2" id="KW-0472">Membrane</keyword>
<dbReference type="AlphaFoldDB" id="A0A2W1NYN5"/>
<accession>A0A2W1NYN5</accession>
<feature type="domain" description="MurNAc-LAA" evidence="3">
    <location>
        <begin position="140"/>
        <end position="249"/>
    </location>
</feature>
<dbReference type="Pfam" id="PF01520">
    <property type="entry name" value="Amidase_3"/>
    <property type="match status" value="1"/>
</dbReference>
<dbReference type="OrthoDB" id="9772024at2"/>
<dbReference type="EMBL" id="NHRJ02000011">
    <property type="protein sequence ID" value="PZE19948.1"/>
    <property type="molecule type" value="Genomic_DNA"/>
</dbReference>
<keyword evidence="2" id="KW-0812">Transmembrane</keyword>
<evidence type="ECO:0000313" key="4">
    <source>
        <dbReference type="EMBL" id="PZE19948.1"/>
    </source>
</evidence>
<dbReference type="GO" id="GO:0009253">
    <property type="term" value="P:peptidoglycan catabolic process"/>
    <property type="evidence" value="ECO:0007669"/>
    <property type="project" value="InterPro"/>
</dbReference>
<proteinExistence type="predicted"/>
<dbReference type="Gene3D" id="3.40.630.40">
    <property type="entry name" value="Zn-dependent exopeptidases"/>
    <property type="match status" value="1"/>
</dbReference>
<dbReference type="GO" id="GO:0030288">
    <property type="term" value="C:outer membrane-bounded periplasmic space"/>
    <property type="evidence" value="ECO:0007669"/>
    <property type="project" value="TreeGrafter"/>
</dbReference>
<comment type="caution">
    <text evidence="4">The sequence shown here is derived from an EMBL/GenBank/DDBJ whole genome shotgun (WGS) entry which is preliminary data.</text>
</comment>
<evidence type="ECO:0000259" key="3">
    <source>
        <dbReference type="SMART" id="SM00646"/>
    </source>
</evidence>